<evidence type="ECO:0000313" key="5">
    <source>
        <dbReference type="Proteomes" id="UP000265140"/>
    </source>
</evidence>
<dbReference type="GO" id="GO:0030246">
    <property type="term" value="F:carbohydrate binding"/>
    <property type="evidence" value="ECO:0007669"/>
    <property type="project" value="UniProtKB-KW"/>
</dbReference>
<dbReference type="InterPro" id="IPR018378">
    <property type="entry name" value="C-type_lectin_CS"/>
</dbReference>
<dbReference type="OMA" id="EERTWKW"/>
<name>A0A6Q2X1E4_ESOLU</name>
<dbReference type="GeneTree" id="ENSGT01020000230338"/>
<sequence>KTDGCVIHDQSHFQNQYKPILPFSSEKHVQEEWRYFESSLYFLSTEQKTWDESRQDCQNREADLVIINSEEEQRFLYKLNMRVWIGLTDKDEERTWKWVDGTVLTTGYWGSGQPDNSGSHEDCAEIFIWGKKPLESWNDLNCETKLNWICEKMLNNP</sequence>
<keyword evidence="1" id="KW-0430">Lectin</keyword>
<dbReference type="AlphaFoldDB" id="A0A6Q2X1E4"/>
<organism evidence="4 5">
    <name type="scientific">Esox lucius</name>
    <name type="common">Northern pike</name>
    <dbReference type="NCBI Taxonomy" id="8010"/>
    <lineage>
        <taxon>Eukaryota</taxon>
        <taxon>Metazoa</taxon>
        <taxon>Chordata</taxon>
        <taxon>Craniata</taxon>
        <taxon>Vertebrata</taxon>
        <taxon>Euteleostomi</taxon>
        <taxon>Actinopterygii</taxon>
        <taxon>Neopterygii</taxon>
        <taxon>Teleostei</taxon>
        <taxon>Protacanthopterygii</taxon>
        <taxon>Esociformes</taxon>
        <taxon>Esocidae</taxon>
        <taxon>Esox</taxon>
    </lineage>
</organism>
<keyword evidence="2" id="KW-1015">Disulfide bond</keyword>
<proteinExistence type="predicted"/>
<dbReference type="FunCoup" id="A0A6Q2X1E4">
    <property type="interactions" value="275"/>
</dbReference>
<dbReference type="PROSITE" id="PS00615">
    <property type="entry name" value="C_TYPE_LECTIN_1"/>
    <property type="match status" value="1"/>
</dbReference>
<keyword evidence="5" id="KW-1185">Reference proteome</keyword>
<reference evidence="4" key="2">
    <citation type="submission" date="2020-02" db="EMBL/GenBank/DDBJ databases">
        <title>Esox lucius (northern pike) genome, fEsoLuc1, primary haplotype.</title>
        <authorList>
            <person name="Myers G."/>
            <person name="Karagic N."/>
            <person name="Meyer A."/>
            <person name="Pippel M."/>
            <person name="Reichard M."/>
            <person name="Winkler S."/>
            <person name="Tracey A."/>
            <person name="Sims Y."/>
            <person name="Howe K."/>
            <person name="Rhie A."/>
            <person name="Formenti G."/>
            <person name="Durbin R."/>
            <person name="Fedrigo O."/>
            <person name="Jarvis E.D."/>
        </authorList>
    </citation>
    <scope>NUCLEOTIDE SEQUENCE [LARGE SCALE GENOMIC DNA]</scope>
</reference>
<dbReference type="PANTHER" id="PTHR22803">
    <property type="entry name" value="MANNOSE, PHOSPHOLIPASE, LECTIN RECEPTOR RELATED"/>
    <property type="match status" value="1"/>
</dbReference>
<dbReference type="InterPro" id="IPR016186">
    <property type="entry name" value="C-type_lectin-like/link_sf"/>
</dbReference>
<dbReference type="InParanoid" id="A0A6Q2X1E4"/>
<dbReference type="Ensembl" id="ENSELUT00000067104.2">
    <property type="protein sequence ID" value="ENSELUP00000047218.2"/>
    <property type="gene ID" value="ENSELUG00000027032.2"/>
</dbReference>
<reference evidence="5" key="1">
    <citation type="journal article" date="2014" name="PLoS ONE">
        <title>The genome and linkage map of the northern pike (Esox lucius): conserved synteny revealed between the salmonid sister group and the Neoteleostei.</title>
        <authorList>
            <person name="Rondeau E.B."/>
            <person name="Minkley D.R."/>
            <person name="Leong J.S."/>
            <person name="Messmer A.M."/>
            <person name="Jantzen J.R."/>
            <person name="von Schalburg K.R."/>
            <person name="Lemon C."/>
            <person name="Bird N.H."/>
            <person name="Koop B.F."/>
        </authorList>
    </citation>
    <scope>NUCLEOTIDE SEQUENCE</scope>
</reference>
<dbReference type="Gene3D" id="3.10.100.10">
    <property type="entry name" value="Mannose-Binding Protein A, subunit A"/>
    <property type="match status" value="1"/>
</dbReference>
<dbReference type="Pfam" id="PF00059">
    <property type="entry name" value="Lectin_C"/>
    <property type="match status" value="1"/>
</dbReference>
<evidence type="ECO:0000313" key="4">
    <source>
        <dbReference type="Ensembl" id="ENSELUP00000047218.2"/>
    </source>
</evidence>
<accession>A0A6Q2X1E4</accession>
<dbReference type="SMART" id="SM00034">
    <property type="entry name" value="CLECT"/>
    <property type="match status" value="1"/>
</dbReference>
<dbReference type="InterPro" id="IPR050111">
    <property type="entry name" value="C-type_lectin/snaclec_domain"/>
</dbReference>
<dbReference type="InterPro" id="IPR016187">
    <property type="entry name" value="CTDL_fold"/>
</dbReference>
<dbReference type="PROSITE" id="PS50041">
    <property type="entry name" value="C_TYPE_LECTIN_2"/>
    <property type="match status" value="1"/>
</dbReference>
<evidence type="ECO:0000256" key="1">
    <source>
        <dbReference type="ARBA" id="ARBA00022734"/>
    </source>
</evidence>
<reference evidence="4" key="4">
    <citation type="submission" date="2025-09" db="UniProtKB">
        <authorList>
            <consortium name="Ensembl"/>
        </authorList>
    </citation>
    <scope>IDENTIFICATION</scope>
</reference>
<dbReference type="CDD" id="cd03590">
    <property type="entry name" value="CLECT_DC-SIGN_like"/>
    <property type="match status" value="1"/>
</dbReference>
<dbReference type="Bgee" id="ENSELUG00000027032">
    <property type="expression patterns" value="Expressed in head kidney and 1 other cell type or tissue"/>
</dbReference>
<evidence type="ECO:0000259" key="3">
    <source>
        <dbReference type="PROSITE" id="PS50041"/>
    </source>
</evidence>
<dbReference type="InterPro" id="IPR001304">
    <property type="entry name" value="C-type_lectin-like"/>
</dbReference>
<dbReference type="InterPro" id="IPR033989">
    <property type="entry name" value="CD209-like_CTLD"/>
</dbReference>
<protein>
    <recommendedName>
        <fullName evidence="3">C-type lectin domain-containing protein</fullName>
    </recommendedName>
</protein>
<dbReference type="SUPFAM" id="SSF56436">
    <property type="entry name" value="C-type lectin-like"/>
    <property type="match status" value="1"/>
</dbReference>
<feature type="domain" description="C-type lectin" evidence="3">
    <location>
        <begin position="36"/>
        <end position="151"/>
    </location>
</feature>
<evidence type="ECO:0000256" key="2">
    <source>
        <dbReference type="ARBA" id="ARBA00023157"/>
    </source>
</evidence>
<dbReference type="Proteomes" id="UP000265140">
    <property type="component" value="Chromosome 19"/>
</dbReference>
<reference evidence="4" key="3">
    <citation type="submission" date="2025-08" db="UniProtKB">
        <authorList>
            <consortium name="Ensembl"/>
        </authorList>
    </citation>
    <scope>IDENTIFICATION</scope>
</reference>